<name>A0ACC0BZ46_CATRO</name>
<keyword evidence="2" id="KW-1185">Reference proteome</keyword>
<evidence type="ECO:0000313" key="1">
    <source>
        <dbReference type="EMBL" id="KAI5677978.1"/>
    </source>
</evidence>
<dbReference type="EMBL" id="CM044702">
    <property type="protein sequence ID" value="KAI5677978.1"/>
    <property type="molecule type" value="Genomic_DNA"/>
</dbReference>
<dbReference type="Proteomes" id="UP001060085">
    <property type="component" value="Linkage Group LG02"/>
</dbReference>
<accession>A0ACC0BZ46</accession>
<comment type="caution">
    <text evidence="1">The sequence shown here is derived from an EMBL/GenBank/DDBJ whole genome shotgun (WGS) entry which is preliminary data.</text>
</comment>
<protein>
    <submittedName>
        <fullName evidence="1">Uncharacterized protein</fullName>
    </submittedName>
</protein>
<organism evidence="1 2">
    <name type="scientific">Catharanthus roseus</name>
    <name type="common">Madagascar periwinkle</name>
    <name type="synonym">Vinca rosea</name>
    <dbReference type="NCBI Taxonomy" id="4058"/>
    <lineage>
        <taxon>Eukaryota</taxon>
        <taxon>Viridiplantae</taxon>
        <taxon>Streptophyta</taxon>
        <taxon>Embryophyta</taxon>
        <taxon>Tracheophyta</taxon>
        <taxon>Spermatophyta</taxon>
        <taxon>Magnoliopsida</taxon>
        <taxon>eudicotyledons</taxon>
        <taxon>Gunneridae</taxon>
        <taxon>Pentapetalae</taxon>
        <taxon>asterids</taxon>
        <taxon>lamiids</taxon>
        <taxon>Gentianales</taxon>
        <taxon>Apocynaceae</taxon>
        <taxon>Rauvolfioideae</taxon>
        <taxon>Vinceae</taxon>
        <taxon>Catharanthinae</taxon>
        <taxon>Catharanthus</taxon>
    </lineage>
</organism>
<reference evidence="2" key="1">
    <citation type="journal article" date="2023" name="Nat. Plants">
        <title>Single-cell RNA sequencing provides a high-resolution roadmap for understanding the multicellular compartmentation of specialized metabolism.</title>
        <authorList>
            <person name="Sun S."/>
            <person name="Shen X."/>
            <person name="Li Y."/>
            <person name="Li Y."/>
            <person name="Wang S."/>
            <person name="Li R."/>
            <person name="Zhang H."/>
            <person name="Shen G."/>
            <person name="Guo B."/>
            <person name="Wei J."/>
            <person name="Xu J."/>
            <person name="St-Pierre B."/>
            <person name="Chen S."/>
            <person name="Sun C."/>
        </authorList>
    </citation>
    <scope>NUCLEOTIDE SEQUENCE [LARGE SCALE GENOMIC DNA]</scope>
</reference>
<sequence>MVRLDYSQGCLKLKKEEQCRATNWGLIRVIDKRYDFAILGLFKSRDGRVQPTGHGRVLSTKSNSARSLPQMVGTGPTLGSRTKNSKTPFFFYPYDDPMGNNRKIRLFELVRDAGPTRVARCDLTYFNLSSSRFSHSQFLVIFFSSSSAASTASLSLLLPFLAAACLSAALLRPFSFCVAASVFDCWLLAIVT</sequence>
<evidence type="ECO:0000313" key="2">
    <source>
        <dbReference type="Proteomes" id="UP001060085"/>
    </source>
</evidence>
<proteinExistence type="predicted"/>
<gene>
    <name evidence="1" type="ORF">M9H77_08928</name>
</gene>